<dbReference type="PANTHER" id="PTHR19879:SF9">
    <property type="entry name" value="TRANSCRIPTION INITIATION FACTOR TFIID SUBUNIT 5"/>
    <property type="match status" value="1"/>
</dbReference>
<comment type="caution">
    <text evidence="3">The sequence shown here is derived from an EMBL/GenBank/DDBJ whole genome shotgun (WGS) entry which is preliminary data.</text>
</comment>
<accession>A0ABP9W6Q1</accession>
<evidence type="ECO:0000313" key="4">
    <source>
        <dbReference type="Proteomes" id="UP001401887"/>
    </source>
</evidence>
<dbReference type="InterPro" id="IPR011044">
    <property type="entry name" value="Quino_amine_DH_bsu"/>
</dbReference>
<keyword evidence="4" id="KW-1185">Reference proteome</keyword>
<dbReference type="RefSeq" id="WP_345464004.1">
    <property type="nucleotide sequence ID" value="NZ_BAABRP010000005.1"/>
</dbReference>
<dbReference type="InterPro" id="IPR015943">
    <property type="entry name" value="WD40/YVTN_repeat-like_dom_sf"/>
</dbReference>
<keyword evidence="2" id="KW-0732">Signal</keyword>
<dbReference type="Gene3D" id="2.130.10.10">
    <property type="entry name" value="YVTN repeat-like/Quinoprotein amine dehydrogenase"/>
    <property type="match status" value="1"/>
</dbReference>
<keyword evidence="1" id="KW-0853">WD repeat</keyword>
<proteinExistence type="predicted"/>
<dbReference type="SUPFAM" id="SSF50969">
    <property type="entry name" value="YVTN repeat-like/Quinoprotein amine dehydrogenase"/>
    <property type="match status" value="1"/>
</dbReference>
<dbReference type="PROSITE" id="PS50082">
    <property type="entry name" value="WD_REPEATS_2"/>
    <property type="match status" value="1"/>
</dbReference>
<dbReference type="PANTHER" id="PTHR19879">
    <property type="entry name" value="TRANSCRIPTION INITIATION FACTOR TFIID"/>
    <property type="match status" value="1"/>
</dbReference>
<dbReference type="Proteomes" id="UP001401887">
    <property type="component" value="Unassembled WGS sequence"/>
</dbReference>
<protein>
    <recommendedName>
        <fullName evidence="5">WD40 repeat domain-containing protein</fullName>
    </recommendedName>
</protein>
<gene>
    <name evidence="3" type="ORF">Dcar01_01768</name>
</gene>
<dbReference type="EMBL" id="BAABRP010000005">
    <property type="protein sequence ID" value="GAA5513042.1"/>
    <property type="molecule type" value="Genomic_DNA"/>
</dbReference>
<feature type="repeat" description="WD" evidence="1">
    <location>
        <begin position="96"/>
        <end position="137"/>
    </location>
</feature>
<feature type="signal peptide" evidence="2">
    <location>
        <begin position="1"/>
        <end position="19"/>
    </location>
</feature>
<organism evidence="3 4">
    <name type="scientific">Deinococcus carri</name>
    <dbReference type="NCBI Taxonomy" id="1211323"/>
    <lineage>
        <taxon>Bacteria</taxon>
        <taxon>Thermotogati</taxon>
        <taxon>Deinococcota</taxon>
        <taxon>Deinococci</taxon>
        <taxon>Deinococcales</taxon>
        <taxon>Deinococcaceae</taxon>
        <taxon>Deinococcus</taxon>
    </lineage>
</organism>
<evidence type="ECO:0008006" key="5">
    <source>
        <dbReference type="Google" id="ProtNLM"/>
    </source>
</evidence>
<feature type="chain" id="PRO_5045275293" description="WD40 repeat domain-containing protein" evidence="2">
    <location>
        <begin position="20"/>
        <end position="272"/>
    </location>
</feature>
<evidence type="ECO:0000313" key="3">
    <source>
        <dbReference type="EMBL" id="GAA5513042.1"/>
    </source>
</evidence>
<evidence type="ECO:0000256" key="1">
    <source>
        <dbReference type="PROSITE-ProRule" id="PRU00221"/>
    </source>
</evidence>
<reference evidence="3 4" key="1">
    <citation type="submission" date="2024-02" db="EMBL/GenBank/DDBJ databases">
        <title>Deinococcus carri NBRC 110142.</title>
        <authorList>
            <person name="Ichikawa N."/>
            <person name="Katano-Makiyama Y."/>
            <person name="Hidaka K."/>
        </authorList>
    </citation>
    <scope>NUCLEOTIDE SEQUENCE [LARGE SCALE GENOMIC DNA]</scope>
    <source>
        <strain evidence="3 4">NBRC 110142</strain>
    </source>
</reference>
<sequence length="272" mass="28759">MPLKSLLLTALLLAPAAAALEATVTTEPDSPEARTGTLTVTDAGQTLWTATTPGLRWARVGPLSPDGRTLALLGAFGYVQLWDVPTGQRRATLLAADRKSDKVSLAAFSPDGRTLVTHAYPYDLSVWDVATGKRLAQLAGSQTRRVFLPGLQVDFIPNSGLFSVAGGEAPAMVFSTRTGELRAKLPAPMQLYPGLGTFPRGSVAADLTDDGERIAVLYANGEIRLHDVPGGQVTRSGFWKTPGTSGATVRLDPSGEAVTVARGRESFRIPLH</sequence>
<name>A0ABP9W6Q1_9DEIO</name>
<dbReference type="InterPro" id="IPR001680">
    <property type="entry name" value="WD40_rpt"/>
</dbReference>
<evidence type="ECO:0000256" key="2">
    <source>
        <dbReference type="SAM" id="SignalP"/>
    </source>
</evidence>